<sequence length="509" mass="57847">MIGRLAFIVCFVMIWAKDLKQEVICKGEDLNLECPLHRIINVSYATYGRVENKRYCNTEGDRPCETDLTEKLYSRVFGKREYYLPNPSSIFDKNGRLSAQCRSDRQYYLIVHYTCKLIGPNPGCSRSARRPTVSKEEREIYSAIVEDCDNNPSWTLQSNSGYVINFELLHYNNNYSLMFVPSGDDHCKIKLGRIKSGNDAMSICLYPRNLRGTSNAIEWSTTNSIAKVEFFTQVIRQQGANFKLIYKEHGCAQPQFSTDSSILLHRKNAYTFEVTCKMYEASTFEMRCEGGRWSPEINAQRQCGVEASSDEKLPIGVWVAVIIGMALVVSAIILVIGFVFLKRYKALVGHESSRSINRLVPFRQRRLKELERRKQEDYSRAVYSWPNSGSVKGNVTASTRPDLVFDAEADSLLHPADHGIGNERETDEIYRRIALDPGVLLVTSDGSDLPEVLRMQPLRSVRKLSKKDTRAYIYEDEFENVANSMMDAKNDVGVVYAKLPSNDSIPAAI</sequence>
<dbReference type="AlphaFoldDB" id="A0A7I8V3H4"/>
<keyword evidence="4" id="KW-1185">Reference proteome</keyword>
<feature type="signal peptide" evidence="2">
    <location>
        <begin position="1"/>
        <end position="16"/>
    </location>
</feature>
<dbReference type="Proteomes" id="UP000549394">
    <property type="component" value="Unassembled WGS sequence"/>
</dbReference>
<evidence type="ECO:0000256" key="1">
    <source>
        <dbReference type="SAM" id="Phobius"/>
    </source>
</evidence>
<evidence type="ECO:0000313" key="4">
    <source>
        <dbReference type="Proteomes" id="UP000549394"/>
    </source>
</evidence>
<dbReference type="Gene3D" id="2.60.120.740">
    <property type="match status" value="1"/>
</dbReference>
<keyword evidence="1" id="KW-0472">Membrane</keyword>
<feature type="chain" id="PRO_5029524588" evidence="2">
    <location>
        <begin position="17"/>
        <end position="509"/>
    </location>
</feature>
<name>A0A7I8V3H4_9ANNE</name>
<reference evidence="3 4" key="1">
    <citation type="submission" date="2020-08" db="EMBL/GenBank/DDBJ databases">
        <authorList>
            <person name="Hejnol A."/>
        </authorList>
    </citation>
    <scope>NUCLEOTIDE SEQUENCE [LARGE SCALE GENOMIC DNA]</scope>
</reference>
<organism evidence="3 4">
    <name type="scientific">Dimorphilus gyrociliatus</name>
    <dbReference type="NCBI Taxonomy" id="2664684"/>
    <lineage>
        <taxon>Eukaryota</taxon>
        <taxon>Metazoa</taxon>
        <taxon>Spiralia</taxon>
        <taxon>Lophotrochozoa</taxon>
        <taxon>Annelida</taxon>
        <taxon>Polychaeta</taxon>
        <taxon>Polychaeta incertae sedis</taxon>
        <taxon>Dinophilidae</taxon>
        <taxon>Dimorphilus</taxon>
    </lineage>
</organism>
<keyword evidence="2" id="KW-0732">Signal</keyword>
<evidence type="ECO:0000256" key="2">
    <source>
        <dbReference type="SAM" id="SignalP"/>
    </source>
</evidence>
<proteinExistence type="predicted"/>
<gene>
    <name evidence="3" type="ORF">DGYR_LOCUS53</name>
</gene>
<keyword evidence="1" id="KW-1133">Transmembrane helix</keyword>
<protein>
    <submittedName>
        <fullName evidence="3">DgyrCDS55</fullName>
    </submittedName>
</protein>
<dbReference type="EMBL" id="CAJFCJ010000001">
    <property type="protein sequence ID" value="CAD5110679.1"/>
    <property type="molecule type" value="Genomic_DNA"/>
</dbReference>
<dbReference type="CDD" id="cd22823">
    <property type="entry name" value="Gal_Rha_Lectin"/>
    <property type="match status" value="1"/>
</dbReference>
<evidence type="ECO:0000313" key="3">
    <source>
        <dbReference type="EMBL" id="CAD5110679.1"/>
    </source>
</evidence>
<feature type="transmembrane region" description="Helical" evidence="1">
    <location>
        <begin position="315"/>
        <end position="341"/>
    </location>
</feature>
<dbReference type="InterPro" id="IPR043159">
    <property type="entry name" value="Lectin_gal-bd_sf"/>
</dbReference>
<keyword evidence="1" id="KW-0812">Transmembrane</keyword>
<comment type="caution">
    <text evidence="3">The sequence shown here is derived from an EMBL/GenBank/DDBJ whole genome shotgun (WGS) entry which is preliminary data.</text>
</comment>
<accession>A0A7I8V3H4</accession>